<protein>
    <recommendedName>
        <fullName evidence="1">Spatacsin C-terminal domain-containing protein</fullName>
    </recommendedName>
</protein>
<reference evidence="2" key="1">
    <citation type="submission" date="2015-11" db="EMBL/GenBank/DDBJ databases">
        <title>De novo transcriptome assembly of four potential Pierce s Disease insect vectors from Arizona vineyards.</title>
        <authorList>
            <person name="Tassone E.E."/>
        </authorList>
    </citation>
    <scope>NUCLEOTIDE SEQUENCE</scope>
</reference>
<dbReference type="SUPFAM" id="SSF69322">
    <property type="entry name" value="Tricorn protease domain 2"/>
    <property type="match status" value="1"/>
</dbReference>
<gene>
    <name evidence="2" type="ORF">g.27743</name>
</gene>
<feature type="domain" description="Spatacsin C-terminal" evidence="1">
    <location>
        <begin position="1821"/>
        <end position="2117"/>
    </location>
</feature>
<dbReference type="InterPro" id="IPR028107">
    <property type="entry name" value="Spatacsin_C_dom"/>
</dbReference>
<dbReference type="EMBL" id="GECZ01014592">
    <property type="protein sequence ID" value="JAS55177.1"/>
    <property type="molecule type" value="Transcribed_RNA"/>
</dbReference>
<dbReference type="GO" id="GO:0005737">
    <property type="term" value="C:cytoplasm"/>
    <property type="evidence" value="ECO:0007669"/>
    <property type="project" value="TreeGrafter"/>
</dbReference>
<sequence>MEGRSVLLATLPFQIKSNMKIILLSPSLKHILICINHSEVVLYSLSKQFDYAQKGAYAIWTNTFKEVESALFSDDGKWLALLTRSQSKIIIVYKITDQNVFQEKELFIGDAVQSLYSDVKIENVCDASAVTSESRNLVYLNKNQVVVCSLAFLCSYHLTSLTDDLHNYFVNLPSDVKCFNSSLHRVYCLTHAGIIYMYNIENGILEGVYDMYMVVPRSVNFSQMTINMTDNQVCLLGDNNDVYISDISAAIALAECLNHPQASAHGSSESVSSFKTSVSKMSTYSRADSLRREAVSSKKITSIANATSANTNWFSYLEKLTKRRRNDSGNVEECTPFICIRDLPSVYNIRSLHLCQNSLGIWATHSDEMSDGFYRVYDTSSGQLESVDILAPDTQVVSLVSQSVSLDLFLQNSSLCLPLGSISRETLIQKLVVSGENQSLVDGMIGHAVLPLPLLQEGIKHHQMDMIRLALNLHTQDFKSKLCEEEALVPATNQLFTVISAAVERKGGDQWGQQLRRLALTHVNTLLSLLLDQTSLQTELLQYAVLLRKDDSSFSVDLPMIPQWMSWLPVNDEEVIINTTNSSLPLVRCFLALHRGWSEEELDGDRFYDTIQRVVVRLLHKQELDQTISLLTQLNLDPDQELLALCLECNDIDLRDYLIANMKNSLKPEHYEAWRFIKLVESVLRKYNQRFTTLVKSPLKISDVLSLSLKDKTYFIVDIFFSVGDETIVSHLERDATWDYLLKHNYLEGIQAWLISESPDSNLILPMKQFLQWSVDQEMIDRISVADCTDLTRLTVLNQLARFGMFKTDEQTHTEQLILRMALAQIFPDVKTVLDQKSSNLPYSQFLDLILKHAVKLDLMELAANCNLRDIVCDEDSPSWLELLEAHVKAGEQSDVTLAVQETTRYLASLISVEPSLYLKQHPLVAIVTDILDKNQNVCQMYSHVSPLLAASVPTKPPSQDVSLYLLLARTVSFHTDNIFQHQLNKRKTNHLPDFSNDKLSLHHGINYSLGFNEFLKQGRPASAVAFILQKGRHSVRRKAVVNSAHGLALYNALDSTVTNACVVFAELLGQDSTLLRTHVATAMALGKSYTEDKLKSQLLQLVQGKEEGAAKLLAELEDSLFIRWLSDHTSQLSCLQQCHLAVRLSTCHSLPPPQALLRYSLNTDDWTLFILAAQLFQFPLQMVKEICRSWPQHTVSKHLYQALSRNQTESGAVTMFEPETDLLACLVYHGNNRDDLYTLSWKLNSPSLALLASSLQIQTLPLVADAGLCWWLIASLSPDDGALCPSPPWTPATLTHLLEIVVKQGYFYTLAHGFFIFHPINPFCALASFFIETVVERRFKESALNLKLFMAAFFNLPDEDKKPHSTFLLSKSWVALTAYRMACTALAFCFTSDYLRRCFLKALCDAQFSDIMQFAHVEGQNLPLLLRLAECIADTSLQLDWQRLCLQQDLSQLSELLSALINQHLFDTAAKFAQIAGLSSDQILVTQWSVLAQADDIKERDFWQRCDTAFQQANIDPEIAVHFYRSQAVTSSSSHEKYVLLKFGLSWMYKTSATKEAVISLQLELYMTCLQDQFKPEVTTEGVSATPLRCLSHELQMTPIPSPPQLTSGQYHHLDAVIHQHLIVGDIRTAFLLQSLFHHTNQDCELLLACMRLVEGVASVSQLPLRIQEYLADDTLRRPKMAFPTPLARMRSQSKLLESENQNILNALYTLQAHQTCSTALFGNIICGFKLSVALVCDYKDLILDPEPLNRLLPTHDFDVATNLLNLASLSHYDCTQYVCSQIVHLLNTGPEDGKFVLWSCDLELEFNCILDLTGCPLLLGNLLMASELPLTETSQPMAYRQVVEALILAHSSYTRVCHMEGITSVLSLSRSLVNRLLDCCQWPLMVRLLTGIGRYNEMNYIFQILRDNDQFEYLLGKGLDKQPQLMSATLEFVRRDKELFSLVAHHFSMYSELGALYEEEARSELSRLLLGDVVGGVTDLIVSHHNTTCLQTAMSKYTDATEHYMQAKKMNCAVASMQQAELIAVQLSMLSNTSAATSVPCLVNLTKSQALVLVNSVLNCEQAHVVASAYAVALDWSAALYQHCVLRGNSEYLQDWSRHHQLTKTLVLDIVLRFQSEKEINAVMEANMKLFISSVSLLDVKYRVASQLGFKDILQNLLASPDMAYLKDTVWQSGFKKQLF</sequence>
<dbReference type="PANTHER" id="PTHR13650">
    <property type="entry name" value="SPATACSIN"/>
    <property type="match status" value="1"/>
</dbReference>
<proteinExistence type="predicted"/>
<organism evidence="2">
    <name type="scientific">Cuerna arida</name>
    <dbReference type="NCBI Taxonomy" id="1464854"/>
    <lineage>
        <taxon>Eukaryota</taxon>
        <taxon>Metazoa</taxon>
        <taxon>Ecdysozoa</taxon>
        <taxon>Arthropoda</taxon>
        <taxon>Hexapoda</taxon>
        <taxon>Insecta</taxon>
        <taxon>Pterygota</taxon>
        <taxon>Neoptera</taxon>
        <taxon>Paraneoptera</taxon>
        <taxon>Hemiptera</taxon>
        <taxon>Auchenorrhyncha</taxon>
        <taxon>Membracoidea</taxon>
        <taxon>Cicadellidae</taxon>
        <taxon>Cicadellinae</taxon>
        <taxon>Proconiini</taxon>
        <taxon>Cuerna</taxon>
    </lineage>
</organism>
<dbReference type="PANTHER" id="PTHR13650:SF0">
    <property type="entry name" value="SPATACSIN"/>
    <property type="match status" value="1"/>
</dbReference>
<evidence type="ECO:0000313" key="2">
    <source>
        <dbReference type="EMBL" id="JAS55177.1"/>
    </source>
</evidence>
<accession>A0A1B6FYA9</accession>
<dbReference type="InterPro" id="IPR028103">
    <property type="entry name" value="Spatacsin"/>
</dbReference>
<evidence type="ECO:0000259" key="1">
    <source>
        <dbReference type="Pfam" id="PF14649"/>
    </source>
</evidence>
<dbReference type="Pfam" id="PF14649">
    <property type="entry name" value="Spatacsin_C"/>
    <property type="match status" value="1"/>
</dbReference>
<name>A0A1B6FYA9_9HEMI</name>